<evidence type="ECO:0000256" key="2">
    <source>
        <dbReference type="ARBA" id="ARBA00004167"/>
    </source>
</evidence>
<evidence type="ECO:0000256" key="10">
    <source>
        <dbReference type="ARBA" id="ARBA00022833"/>
    </source>
</evidence>
<reference evidence="18" key="2">
    <citation type="journal article" date="2018" name="BMC Genomics">
        <title>A manually annotated Actinidia chinensis var. chinensis (kiwifruit) genome highlights the challenges associated with draft genomes and gene prediction in plants.</title>
        <authorList>
            <person name="Pilkington S.M."/>
            <person name="Crowhurst R."/>
            <person name="Hilario E."/>
            <person name="Nardozza S."/>
            <person name="Fraser L."/>
            <person name="Peng Y."/>
            <person name="Gunaseelan K."/>
            <person name="Simpson R."/>
            <person name="Tahir J."/>
            <person name="Deroles S.C."/>
            <person name="Templeton K."/>
            <person name="Luo Z."/>
            <person name="Davy M."/>
            <person name="Cheng C."/>
            <person name="McNeilage M."/>
            <person name="Scaglione D."/>
            <person name="Liu Y."/>
            <person name="Zhang Q."/>
            <person name="Datson P."/>
            <person name="De Silva N."/>
            <person name="Gardiner S.E."/>
            <person name="Bassett H."/>
            <person name="Chagne D."/>
            <person name="McCallum J."/>
            <person name="Dzierzon H."/>
            <person name="Deng C."/>
            <person name="Wang Y.Y."/>
            <person name="Barron L."/>
            <person name="Manako K."/>
            <person name="Bowen J."/>
            <person name="Foster T.M."/>
            <person name="Erridge Z.A."/>
            <person name="Tiffin H."/>
            <person name="Waite C.N."/>
            <person name="Davies K.M."/>
            <person name="Grierson E.P."/>
            <person name="Laing W.A."/>
            <person name="Kirk R."/>
            <person name="Chen X."/>
            <person name="Wood M."/>
            <person name="Montefiori M."/>
            <person name="Brummell D.A."/>
            <person name="Schwinn K.E."/>
            <person name="Catanach A."/>
            <person name="Fullerton C."/>
            <person name="Li D."/>
            <person name="Meiyalaghan S."/>
            <person name="Nieuwenhuizen N."/>
            <person name="Read N."/>
            <person name="Prakash R."/>
            <person name="Hunter D."/>
            <person name="Zhang H."/>
            <person name="McKenzie M."/>
            <person name="Knabel M."/>
            <person name="Harris A."/>
            <person name="Allan A.C."/>
            <person name="Gleave A."/>
            <person name="Chen A."/>
            <person name="Janssen B.J."/>
            <person name="Plunkett B."/>
            <person name="Ampomah-Dwamena C."/>
            <person name="Voogd C."/>
            <person name="Leif D."/>
            <person name="Lafferty D."/>
            <person name="Souleyre E.J.F."/>
            <person name="Varkonyi-Gasic E."/>
            <person name="Gambi F."/>
            <person name="Hanley J."/>
            <person name="Yao J.L."/>
            <person name="Cheung J."/>
            <person name="David K.M."/>
            <person name="Warren B."/>
            <person name="Marsh K."/>
            <person name="Snowden K.C."/>
            <person name="Lin-Wang K."/>
            <person name="Brian L."/>
            <person name="Martinez-Sanchez M."/>
            <person name="Wang M."/>
            <person name="Ileperuma N."/>
            <person name="Macnee N."/>
            <person name="Campin R."/>
            <person name="McAtee P."/>
            <person name="Drummond R.S.M."/>
            <person name="Espley R.V."/>
            <person name="Ireland H.S."/>
            <person name="Wu R."/>
            <person name="Atkinson R.G."/>
            <person name="Karunairetnam S."/>
            <person name="Bulley S."/>
            <person name="Chunkath S."/>
            <person name="Hanley Z."/>
            <person name="Storey R."/>
            <person name="Thrimawithana A.H."/>
            <person name="Thomson S."/>
            <person name="David C."/>
            <person name="Testolin R."/>
            <person name="Huang H."/>
            <person name="Hellens R.P."/>
            <person name="Schaffer R.J."/>
        </authorList>
    </citation>
    <scope>NUCLEOTIDE SEQUENCE [LARGE SCALE GENOMIC DNA]</scope>
    <source>
        <strain evidence="18">cv. Red5</strain>
    </source>
</reference>
<feature type="domain" description="RING-type" evidence="16">
    <location>
        <begin position="108"/>
        <end position="150"/>
    </location>
</feature>
<evidence type="ECO:0000256" key="13">
    <source>
        <dbReference type="ARBA" id="ARBA00024209"/>
    </source>
</evidence>
<keyword evidence="5" id="KW-0808">Transferase</keyword>
<comment type="catalytic activity">
    <reaction evidence="1">
        <text>S-ubiquitinyl-[E2 ubiquitin-conjugating enzyme]-L-cysteine + [acceptor protein]-L-lysine = [E2 ubiquitin-conjugating enzyme]-L-cysteine + N(6)-ubiquitinyl-[acceptor protein]-L-lysine.</text>
        <dbReference type="EC" id="2.3.2.27"/>
    </reaction>
</comment>
<evidence type="ECO:0000256" key="12">
    <source>
        <dbReference type="ARBA" id="ARBA00023136"/>
    </source>
</evidence>
<evidence type="ECO:0000256" key="7">
    <source>
        <dbReference type="ARBA" id="ARBA00022723"/>
    </source>
</evidence>
<dbReference type="Pfam" id="PF13639">
    <property type="entry name" value="zf-RING_2"/>
    <property type="match status" value="1"/>
</dbReference>
<dbReference type="GO" id="GO:0061630">
    <property type="term" value="F:ubiquitin protein ligase activity"/>
    <property type="evidence" value="ECO:0007669"/>
    <property type="project" value="UniProtKB-EC"/>
</dbReference>
<evidence type="ECO:0000256" key="15">
    <source>
        <dbReference type="SAM" id="Phobius"/>
    </source>
</evidence>
<gene>
    <name evidence="17" type="ORF">CEY00_Acc16528</name>
</gene>
<comment type="pathway">
    <text evidence="3">Protein modification; protein ubiquitination.</text>
</comment>
<evidence type="ECO:0000256" key="3">
    <source>
        <dbReference type="ARBA" id="ARBA00004906"/>
    </source>
</evidence>
<dbReference type="AlphaFoldDB" id="A0A2R6QJC6"/>
<evidence type="ECO:0000256" key="9">
    <source>
        <dbReference type="ARBA" id="ARBA00022786"/>
    </source>
</evidence>
<dbReference type="GO" id="GO:0016567">
    <property type="term" value="P:protein ubiquitination"/>
    <property type="evidence" value="ECO:0007669"/>
    <property type="project" value="UniProtKB-UniPathway"/>
</dbReference>
<evidence type="ECO:0000256" key="11">
    <source>
        <dbReference type="ARBA" id="ARBA00022989"/>
    </source>
</evidence>
<dbReference type="InterPro" id="IPR053238">
    <property type="entry name" value="RING-H2_zinc_finger"/>
</dbReference>
<comment type="caution">
    <text evidence="17">The sequence shown here is derived from an EMBL/GenBank/DDBJ whole genome shotgun (WGS) entry which is preliminary data.</text>
</comment>
<accession>A0A2R6QJC6</accession>
<sequence length="170" mass="19030">MASQEFQASPWNFTDLNHTLLQHHTLGLLIIVILFSILLLIAFLYFYHHFISLYTHSFTNSITAPPLPPPPAQPPGLDSAIINNLPIFLHRSLNTTSSDNIAKEISECSICLGLFEDEEIIKVLPECQHAYHSDCVDKWLSTRSSCPLCRASLQQVQSPAESETTSVLQL</sequence>
<protein>
    <recommendedName>
        <fullName evidence="4">RING-type E3 ubiquitin transferase</fullName>
        <ecNumber evidence="4">2.3.2.27</ecNumber>
    </recommendedName>
</protein>
<dbReference type="CDD" id="cd16461">
    <property type="entry name" value="RING-H2_EL5-like"/>
    <property type="match status" value="1"/>
</dbReference>
<dbReference type="OMA" id="NMIHSHT"/>
<keyword evidence="9" id="KW-0833">Ubl conjugation pathway</keyword>
<dbReference type="InterPro" id="IPR013083">
    <property type="entry name" value="Znf_RING/FYVE/PHD"/>
</dbReference>
<evidence type="ECO:0000256" key="4">
    <source>
        <dbReference type="ARBA" id="ARBA00012483"/>
    </source>
</evidence>
<evidence type="ECO:0000256" key="8">
    <source>
        <dbReference type="ARBA" id="ARBA00022771"/>
    </source>
</evidence>
<dbReference type="Gramene" id="PSS09505">
    <property type="protein sequence ID" value="PSS09505"/>
    <property type="gene ID" value="CEY00_Acc16528"/>
</dbReference>
<dbReference type="STRING" id="1590841.A0A2R6QJC6"/>
<dbReference type="Gene3D" id="3.30.40.10">
    <property type="entry name" value="Zinc/RING finger domain, C3HC4 (zinc finger)"/>
    <property type="match status" value="1"/>
</dbReference>
<dbReference type="GO" id="GO:0008270">
    <property type="term" value="F:zinc ion binding"/>
    <property type="evidence" value="ECO:0007669"/>
    <property type="project" value="UniProtKB-KW"/>
</dbReference>
<keyword evidence="18" id="KW-1185">Reference proteome</keyword>
<evidence type="ECO:0000313" key="18">
    <source>
        <dbReference type="Proteomes" id="UP000241394"/>
    </source>
</evidence>
<dbReference type="PROSITE" id="PS50089">
    <property type="entry name" value="ZF_RING_2"/>
    <property type="match status" value="1"/>
</dbReference>
<evidence type="ECO:0000259" key="16">
    <source>
        <dbReference type="PROSITE" id="PS50089"/>
    </source>
</evidence>
<keyword evidence="8 14" id="KW-0863">Zinc-finger</keyword>
<evidence type="ECO:0000313" key="17">
    <source>
        <dbReference type="EMBL" id="PSS09505.1"/>
    </source>
</evidence>
<evidence type="ECO:0000256" key="6">
    <source>
        <dbReference type="ARBA" id="ARBA00022692"/>
    </source>
</evidence>
<keyword evidence="6 15" id="KW-0812">Transmembrane</keyword>
<organism evidence="17 18">
    <name type="scientific">Actinidia chinensis var. chinensis</name>
    <name type="common">Chinese soft-hair kiwi</name>
    <dbReference type="NCBI Taxonomy" id="1590841"/>
    <lineage>
        <taxon>Eukaryota</taxon>
        <taxon>Viridiplantae</taxon>
        <taxon>Streptophyta</taxon>
        <taxon>Embryophyta</taxon>
        <taxon>Tracheophyta</taxon>
        <taxon>Spermatophyta</taxon>
        <taxon>Magnoliopsida</taxon>
        <taxon>eudicotyledons</taxon>
        <taxon>Gunneridae</taxon>
        <taxon>Pentapetalae</taxon>
        <taxon>asterids</taxon>
        <taxon>Ericales</taxon>
        <taxon>Actinidiaceae</taxon>
        <taxon>Actinidia</taxon>
    </lineage>
</organism>
<dbReference type="PANTHER" id="PTHR14155">
    <property type="entry name" value="RING FINGER DOMAIN-CONTAINING"/>
    <property type="match status" value="1"/>
</dbReference>
<dbReference type="UniPathway" id="UPA00143"/>
<reference evidence="17 18" key="1">
    <citation type="submission" date="2017-07" db="EMBL/GenBank/DDBJ databases">
        <title>An improved, manually edited Actinidia chinensis var. chinensis (kiwifruit) genome highlights the challenges associated with draft genomes and gene prediction in plants.</title>
        <authorList>
            <person name="Pilkington S."/>
            <person name="Crowhurst R."/>
            <person name="Hilario E."/>
            <person name="Nardozza S."/>
            <person name="Fraser L."/>
            <person name="Peng Y."/>
            <person name="Gunaseelan K."/>
            <person name="Simpson R."/>
            <person name="Tahir J."/>
            <person name="Deroles S."/>
            <person name="Templeton K."/>
            <person name="Luo Z."/>
            <person name="Davy M."/>
            <person name="Cheng C."/>
            <person name="Mcneilage M."/>
            <person name="Scaglione D."/>
            <person name="Liu Y."/>
            <person name="Zhang Q."/>
            <person name="Datson P."/>
            <person name="De Silva N."/>
            <person name="Gardiner S."/>
            <person name="Bassett H."/>
            <person name="Chagne D."/>
            <person name="Mccallum J."/>
            <person name="Dzierzon H."/>
            <person name="Deng C."/>
            <person name="Wang Y.-Y."/>
            <person name="Barron N."/>
            <person name="Manako K."/>
            <person name="Bowen J."/>
            <person name="Foster T."/>
            <person name="Erridge Z."/>
            <person name="Tiffin H."/>
            <person name="Waite C."/>
            <person name="Davies K."/>
            <person name="Grierson E."/>
            <person name="Laing W."/>
            <person name="Kirk R."/>
            <person name="Chen X."/>
            <person name="Wood M."/>
            <person name="Montefiori M."/>
            <person name="Brummell D."/>
            <person name="Schwinn K."/>
            <person name="Catanach A."/>
            <person name="Fullerton C."/>
            <person name="Li D."/>
            <person name="Meiyalaghan S."/>
            <person name="Nieuwenhuizen N."/>
            <person name="Read N."/>
            <person name="Prakash R."/>
            <person name="Hunter D."/>
            <person name="Zhang H."/>
            <person name="Mckenzie M."/>
            <person name="Knabel M."/>
            <person name="Harris A."/>
            <person name="Allan A."/>
            <person name="Chen A."/>
            <person name="Janssen B."/>
            <person name="Plunkett B."/>
            <person name="Dwamena C."/>
            <person name="Voogd C."/>
            <person name="Leif D."/>
            <person name="Lafferty D."/>
            <person name="Souleyre E."/>
            <person name="Varkonyi-Gasic E."/>
            <person name="Gambi F."/>
            <person name="Hanley J."/>
            <person name="Yao J.-L."/>
            <person name="Cheung J."/>
            <person name="David K."/>
            <person name="Warren B."/>
            <person name="Marsh K."/>
            <person name="Snowden K."/>
            <person name="Lin-Wang K."/>
            <person name="Brian L."/>
            <person name="Martinez-Sanchez M."/>
            <person name="Wang M."/>
            <person name="Ileperuma N."/>
            <person name="Macnee N."/>
            <person name="Campin R."/>
            <person name="Mcatee P."/>
            <person name="Drummond R."/>
            <person name="Espley R."/>
            <person name="Ireland H."/>
            <person name="Wu R."/>
            <person name="Atkinson R."/>
            <person name="Karunairetnam S."/>
            <person name="Bulley S."/>
            <person name="Chunkath S."/>
            <person name="Hanley Z."/>
            <person name="Storey R."/>
            <person name="Thrimawithana A."/>
            <person name="Thomson S."/>
            <person name="David C."/>
            <person name="Testolin R."/>
        </authorList>
    </citation>
    <scope>NUCLEOTIDE SEQUENCE [LARGE SCALE GENOMIC DNA]</scope>
    <source>
        <strain evidence="18">cv. Red5</strain>
        <tissue evidence="17">Young leaf</tissue>
    </source>
</reference>
<dbReference type="EC" id="2.3.2.27" evidence="4"/>
<dbReference type="SMART" id="SM00184">
    <property type="entry name" value="RING"/>
    <property type="match status" value="1"/>
</dbReference>
<dbReference type="OrthoDB" id="8062037at2759"/>
<keyword evidence="12 15" id="KW-0472">Membrane</keyword>
<keyword evidence="7" id="KW-0479">Metal-binding</keyword>
<dbReference type="GO" id="GO:0016020">
    <property type="term" value="C:membrane"/>
    <property type="evidence" value="ECO:0007669"/>
    <property type="project" value="UniProtKB-SubCell"/>
</dbReference>
<keyword evidence="11 15" id="KW-1133">Transmembrane helix</keyword>
<evidence type="ECO:0000256" key="1">
    <source>
        <dbReference type="ARBA" id="ARBA00000900"/>
    </source>
</evidence>
<evidence type="ECO:0000256" key="5">
    <source>
        <dbReference type="ARBA" id="ARBA00022679"/>
    </source>
</evidence>
<comment type="similarity">
    <text evidence="13">Belongs to the RING-type zinc finger family. ATL subfamily.</text>
</comment>
<dbReference type="InParanoid" id="A0A2R6QJC6"/>
<dbReference type="InterPro" id="IPR001841">
    <property type="entry name" value="Znf_RING"/>
</dbReference>
<comment type="subcellular location">
    <subcellularLocation>
        <location evidence="2">Membrane</location>
        <topology evidence="2">Single-pass membrane protein</topology>
    </subcellularLocation>
</comment>
<name>A0A2R6QJC6_ACTCC</name>
<dbReference type="SUPFAM" id="SSF57850">
    <property type="entry name" value="RING/U-box"/>
    <property type="match status" value="1"/>
</dbReference>
<dbReference type="Proteomes" id="UP000241394">
    <property type="component" value="Chromosome LG15"/>
</dbReference>
<dbReference type="PANTHER" id="PTHR14155:SF632">
    <property type="entry name" value="RING-H2 FINGER PROTEIN ATL17-RELATED"/>
    <property type="match status" value="1"/>
</dbReference>
<dbReference type="EMBL" id="NKQK01000015">
    <property type="protein sequence ID" value="PSS09505.1"/>
    <property type="molecule type" value="Genomic_DNA"/>
</dbReference>
<feature type="transmembrane region" description="Helical" evidence="15">
    <location>
        <begin position="26"/>
        <end position="47"/>
    </location>
</feature>
<keyword evidence="10" id="KW-0862">Zinc</keyword>
<evidence type="ECO:0000256" key="14">
    <source>
        <dbReference type="PROSITE-ProRule" id="PRU00175"/>
    </source>
</evidence>
<dbReference type="FunFam" id="3.30.40.10:FF:000187">
    <property type="entry name" value="E3 ubiquitin-protein ligase ATL6"/>
    <property type="match status" value="1"/>
</dbReference>
<proteinExistence type="inferred from homology"/>